<feature type="domain" description="GTPase-associated protein 1 middle" evidence="3">
    <location>
        <begin position="151"/>
        <end position="255"/>
    </location>
</feature>
<dbReference type="RefSeq" id="WP_344589488.1">
    <property type="nucleotide sequence ID" value="NZ_BAAARW010000011.1"/>
</dbReference>
<reference evidence="4 5" key="1">
    <citation type="journal article" date="2019" name="Int. J. Syst. Evol. Microbiol.">
        <title>The Global Catalogue of Microorganisms (GCM) 10K type strain sequencing project: providing services to taxonomists for standard genome sequencing and annotation.</title>
        <authorList>
            <consortium name="The Broad Institute Genomics Platform"/>
            <consortium name="The Broad Institute Genome Sequencing Center for Infectious Disease"/>
            <person name="Wu L."/>
            <person name="Ma J."/>
        </authorList>
    </citation>
    <scope>NUCLEOTIDE SEQUENCE [LARGE SCALE GENOMIC DNA]</scope>
    <source>
        <strain evidence="4 5">JCM 3325</strain>
    </source>
</reference>
<accession>A0ABN3IZI9</accession>
<proteinExistence type="predicted"/>
<feature type="domain" description="GTPase-associated protein 1 N-terminal" evidence="2">
    <location>
        <begin position="1"/>
        <end position="138"/>
    </location>
</feature>
<evidence type="ECO:0000313" key="4">
    <source>
        <dbReference type="EMBL" id="GAA2417062.1"/>
    </source>
</evidence>
<keyword evidence="5" id="KW-1185">Reference proteome</keyword>
<comment type="caution">
    <text evidence="4">The sequence shown here is derived from an EMBL/GenBank/DDBJ whole genome shotgun (WGS) entry which is preliminary data.</text>
</comment>
<evidence type="ECO:0000259" key="3">
    <source>
        <dbReference type="Pfam" id="PF20014"/>
    </source>
</evidence>
<feature type="region of interest" description="Disordered" evidence="1">
    <location>
        <begin position="372"/>
        <end position="397"/>
    </location>
</feature>
<gene>
    <name evidence="4" type="ORF">GCM10010191_29440</name>
</gene>
<dbReference type="EMBL" id="BAAARW010000011">
    <property type="protein sequence ID" value="GAA2417062.1"/>
    <property type="molecule type" value="Genomic_DNA"/>
</dbReference>
<dbReference type="Proteomes" id="UP001501231">
    <property type="component" value="Unassembled WGS sequence"/>
</dbReference>
<dbReference type="InterPro" id="IPR045401">
    <property type="entry name" value="GAP1-M"/>
</dbReference>
<evidence type="ECO:0000259" key="2">
    <source>
        <dbReference type="Pfam" id="PF20013"/>
    </source>
</evidence>
<organism evidence="4 5">
    <name type="scientific">Actinomadura vinacea</name>
    <dbReference type="NCBI Taxonomy" id="115336"/>
    <lineage>
        <taxon>Bacteria</taxon>
        <taxon>Bacillati</taxon>
        <taxon>Actinomycetota</taxon>
        <taxon>Actinomycetes</taxon>
        <taxon>Streptosporangiales</taxon>
        <taxon>Thermomonosporaceae</taxon>
        <taxon>Actinomadura</taxon>
    </lineage>
</organism>
<evidence type="ECO:0000256" key="1">
    <source>
        <dbReference type="SAM" id="MobiDB-lite"/>
    </source>
</evidence>
<name>A0ABN3IZI9_9ACTN</name>
<protein>
    <submittedName>
        <fullName evidence="4">GTPase-associated protein 1-related protein</fullName>
    </submittedName>
</protein>
<sequence>MAWQLHYTSARRGPTGRAGFQFVAETPGLPEGARAGVTPYLSYRPPPGAPLSPDDAELDRFPVAMLYDRVAGRPLLLRCRYLGRDYSGRYGNFFAHAVVAEEEELEGLRPAELWRAPLWTDRPVDGDAAGVSLPALDELSPGADSDPESLAEWLAAHGAAGGDGDGAYALLARLMDAVVDVLAQGHGRVVLVGGEVEPIARWIAVVSYSLPVAAAARMSFVTYSADPDGAAQRLVGTTPDVWASAQRNAGHAFHVGGVPGAPPARPAGAASRFARTVAACWRDFDFAGLDALGELGELAPPGARAAPEVLDQAAALLSLCRGDRTVTPEEEAAVAGLLARRDGEIPDWVWRDLARGTAELGLDLALTVHGRTGSAEPAGAPGDAEHAKDAEDPAPGPAITTALAGALAEAPDLSEVARIVAAASKAGVEVGADEARTAAERCARSGAADLPAALPRVPAGLRGPLLDGVLAGLAGGGREARRAVLTGAACDLLYGDLDRLRDVPEIAMSVLVSVGGRRPELRVAVTGELLGLAAASPEAAGSTDRALDRVWRTPPSPDDCLALLEAHADAFTAYEVLAGLPARAFARLAHDDGGAPGDREGARAEMLSAPATLRLAARVRATLPEGTGPARAAAAIQAYTGAVTAERPEPAADALVSLTESGAPARLSEDLFSAAARRLTRRGPGFRAALLAGLDGPGRSRLGALWTAALPGRARSGRAPVRGAEIAERNELIEVVLRLRRRGVAEPALETWARSAAGRWLAARQLDTHFAGDRELRTALKELVAEARGRGD</sequence>
<evidence type="ECO:0000313" key="5">
    <source>
        <dbReference type="Proteomes" id="UP001501231"/>
    </source>
</evidence>
<dbReference type="Pfam" id="PF20014">
    <property type="entry name" value="GAP1-M"/>
    <property type="match status" value="1"/>
</dbReference>
<dbReference type="Pfam" id="PF20013">
    <property type="entry name" value="GAP1-N2"/>
    <property type="match status" value="1"/>
</dbReference>
<dbReference type="InterPro" id="IPR045402">
    <property type="entry name" value="GAP1-N2"/>
</dbReference>